<name>A0ABR1IUS2_9AGAR</name>
<organism evidence="2 3">
    <name type="scientific">Marasmiellus scandens</name>
    <dbReference type="NCBI Taxonomy" id="2682957"/>
    <lineage>
        <taxon>Eukaryota</taxon>
        <taxon>Fungi</taxon>
        <taxon>Dikarya</taxon>
        <taxon>Basidiomycota</taxon>
        <taxon>Agaricomycotina</taxon>
        <taxon>Agaricomycetes</taxon>
        <taxon>Agaricomycetidae</taxon>
        <taxon>Agaricales</taxon>
        <taxon>Marasmiineae</taxon>
        <taxon>Omphalotaceae</taxon>
        <taxon>Marasmiellus</taxon>
    </lineage>
</organism>
<evidence type="ECO:0000313" key="3">
    <source>
        <dbReference type="Proteomes" id="UP001498398"/>
    </source>
</evidence>
<dbReference type="Pfam" id="PF22998">
    <property type="entry name" value="GNAT_LYC1-like"/>
    <property type="match status" value="1"/>
</dbReference>
<dbReference type="Proteomes" id="UP001498398">
    <property type="component" value="Unassembled WGS sequence"/>
</dbReference>
<dbReference type="Gene3D" id="3.40.630.30">
    <property type="match status" value="1"/>
</dbReference>
<keyword evidence="3" id="KW-1185">Reference proteome</keyword>
<dbReference type="SUPFAM" id="SSF55729">
    <property type="entry name" value="Acyl-CoA N-acyltransferases (Nat)"/>
    <property type="match status" value="1"/>
</dbReference>
<dbReference type="PANTHER" id="PTHR34815">
    <property type="entry name" value="LYSINE ACETYLTRANSFERASE"/>
    <property type="match status" value="1"/>
</dbReference>
<accession>A0ABR1IUS2</accession>
<reference evidence="2 3" key="1">
    <citation type="submission" date="2024-01" db="EMBL/GenBank/DDBJ databases">
        <title>A draft genome for the cacao thread blight pathogen Marasmiellus scandens.</title>
        <authorList>
            <person name="Baruah I.K."/>
            <person name="Leung J."/>
            <person name="Bukari Y."/>
            <person name="Amoako-Attah I."/>
            <person name="Meinhardt L.W."/>
            <person name="Bailey B.A."/>
            <person name="Cohen S.P."/>
        </authorList>
    </citation>
    <scope>NUCLEOTIDE SEQUENCE [LARGE SCALE GENOMIC DNA]</scope>
    <source>
        <strain evidence="2 3">GH-19</strain>
    </source>
</reference>
<gene>
    <name evidence="2" type="ORF">VKT23_016414</name>
</gene>
<proteinExistence type="predicted"/>
<dbReference type="InterPro" id="IPR055100">
    <property type="entry name" value="GNAT_LYC1-like"/>
</dbReference>
<evidence type="ECO:0000313" key="2">
    <source>
        <dbReference type="EMBL" id="KAK7441751.1"/>
    </source>
</evidence>
<dbReference type="InterPro" id="IPR016181">
    <property type="entry name" value="Acyl_CoA_acyltransferase"/>
</dbReference>
<feature type="domain" description="LYC1 C-terminal" evidence="1">
    <location>
        <begin position="202"/>
        <end position="410"/>
    </location>
</feature>
<comment type="caution">
    <text evidence="2">The sequence shown here is derived from an EMBL/GenBank/DDBJ whole genome shotgun (WGS) entry which is preliminary data.</text>
</comment>
<dbReference type="EMBL" id="JBANRG010000061">
    <property type="protein sequence ID" value="KAK7441751.1"/>
    <property type="molecule type" value="Genomic_DNA"/>
</dbReference>
<dbReference type="PANTHER" id="PTHR34815:SF2">
    <property type="entry name" value="N-ACETYLTRANSFERASE DOMAIN-CONTAINING PROTEIN"/>
    <property type="match status" value="1"/>
</dbReference>
<dbReference type="InterPro" id="IPR053013">
    <property type="entry name" value="LAT"/>
</dbReference>
<protein>
    <recommendedName>
        <fullName evidence="1">LYC1 C-terminal domain-containing protein</fullName>
    </recommendedName>
</protein>
<evidence type="ECO:0000259" key="1">
    <source>
        <dbReference type="Pfam" id="PF22998"/>
    </source>
</evidence>
<sequence length="427" mass="48955">MSLASHTLFLATPGQALETQRRRHKFWGGTDMTEEEYIQADNEASSGIALYVWVLAPRDDPQTLDFKCSCRTFLRTAIVSDFSPSSPEEQVNQVPSYSIASVYTPPHHRGKGYASHMMRLLHWILAPASYLDPETFPVKEWGLPPPFVAKMNNAKFSVLYSDIGDFYKNCGPRPSNGEDDVEEKEGWIIRGAGNTVVWNVYDLPDTPAQNSSQWTWKYLSESEIPPLFRQDDSYLMQPGILKARSRRSETTQTLFTFLPSLIESYQRDRSRMFWQGEEGPFIDKWGIVITAPNLISDSDILAFATWSYELKPSSTRSLVVTRFHISPKSETPQALVLALITRLFDLAKIHRLEQIEVWDIPLEHEVWTRVVRETEGRVIERKEHLPAVKWYGKESIQSGEVEWVFNERYVLYVLSLAYSDVSVCAVT</sequence>